<evidence type="ECO:0000256" key="7">
    <source>
        <dbReference type="ARBA" id="ARBA00019373"/>
    </source>
</evidence>
<dbReference type="GO" id="GO:0016024">
    <property type="term" value="P:CDP-diacylglycerol biosynthetic process"/>
    <property type="evidence" value="ECO:0007669"/>
    <property type="project" value="TreeGrafter"/>
</dbReference>
<evidence type="ECO:0000256" key="21">
    <source>
        <dbReference type="ARBA" id="ARBA00032396"/>
    </source>
</evidence>
<comment type="catalytic activity">
    <reaction evidence="1">
        <text>a 1,2-diacyl-sn-glycero-3-phosphate + CTP + H(+) = a CDP-1,2-diacyl-sn-glycerol + diphosphate</text>
        <dbReference type="Rhea" id="RHEA:16229"/>
        <dbReference type="ChEBI" id="CHEBI:15378"/>
        <dbReference type="ChEBI" id="CHEBI:33019"/>
        <dbReference type="ChEBI" id="CHEBI:37563"/>
        <dbReference type="ChEBI" id="CHEBI:58332"/>
        <dbReference type="ChEBI" id="CHEBI:58608"/>
        <dbReference type="EC" id="2.7.7.41"/>
    </reaction>
</comment>
<feature type="transmembrane region" description="Helical" evidence="24">
    <location>
        <begin position="82"/>
        <end position="101"/>
    </location>
</feature>
<keyword evidence="11 24" id="KW-0812">Transmembrane</keyword>
<comment type="subcellular location">
    <subcellularLocation>
        <location evidence="2">Cell membrane</location>
        <topology evidence="2">Multi-pass membrane protein</topology>
    </subcellularLocation>
</comment>
<dbReference type="STRING" id="1242993.ehr_00344"/>
<dbReference type="AlphaFoldDB" id="A0A4Q6IAY1"/>
<evidence type="ECO:0000256" key="6">
    <source>
        <dbReference type="ARBA" id="ARBA00012487"/>
    </source>
</evidence>
<evidence type="ECO:0000256" key="11">
    <source>
        <dbReference type="ARBA" id="ARBA00022692"/>
    </source>
</evidence>
<keyword evidence="14" id="KW-0443">Lipid metabolism</keyword>
<keyword evidence="16" id="KW-0594">Phospholipid biosynthesis</keyword>
<comment type="pathway">
    <text evidence="3">Phospholipid metabolism; CDP-diacylglycerol biosynthesis; CDP-diacylglycerol from sn-glycerol 3-phosphate: step 3/3.</text>
</comment>
<dbReference type="EC" id="2.7.7.41" evidence="6"/>
<comment type="similarity">
    <text evidence="5">Belongs to the CDS family.</text>
</comment>
<proteinExistence type="inferred from homology"/>
<evidence type="ECO:0000256" key="24">
    <source>
        <dbReference type="SAM" id="Phobius"/>
    </source>
</evidence>
<keyword evidence="8" id="KW-1003">Cell membrane</keyword>
<keyword evidence="13 24" id="KW-1133">Transmembrane helix</keyword>
<evidence type="ECO:0000256" key="14">
    <source>
        <dbReference type="ARBA" id="ARBA00023098"/>
    </source>
</evidence>
<evidence type="ECO:0000256" key="18">
    <source>
        <dbReference type="ARBA" id="ARBA00029893"/>
    </source>
</evidence>
<feature type="transmembrane region" description="Helical" evidence="24">
    <location>
        <begin position="31"/>
        <end position="50"/>
    </location>
</feature>
<evidence type="ECO:0000256" key="10">
    <source>
        <dbReference type="ARBA" id="ARBA00022679"/>
    </source>
</evidence>
<keyword evidence="15 24" id="KW-0472">Membrane</keyword>
<sequence length="216" mass="24207">MVSNNFFIRSFSSVLIFCVVFLSLYFGKMTFYCLCFFLAVVSSTELFNIMKRKRLYYIPSIFIVVIPYASLVYIYNLLHGEIILIWLIAVVWGTDVAAYFVGKSIGGKKMVPVISPNKTWAGLLGGIVAGTFISVIVSIIFGIFFVFHAFIGGIIIAFVAQVGDVTESCIKRFYKVKNSGTFIPGHGGILDRMDSFIFTAPLVAYYVQKFSKFFLV</sequence>
<dbReference type="PANTHER" id="PTHR46382">
    <property type="entry name" value="PHOSPHATIDATE CYTIDYLYLTRANSFERASE"/>
    <property type="match status" value="1"/>
</dbReference>
<evidence type="ECO:0000256" key="8">
    <source>
        <dbReference type="ARBA" id="ARBA00022475"/>
    </source>
</evidence>
<name>A0A4Q6IAY1_9RICK</name>
<reference evidence="25 26" key="1">
    <citation type="submission" date="2018-06" db="EMBL/GenBank/DDBJ databases">
        <title>Complete Genome Sequence of Ehrlichia minasensis Isolated From Cattle.</title>
        <authorList>
            <person name="Aguiar D.M."/>
            <person name="Araujo J.P.A.Jr."/>
            <person name="Nakazato L."/>
            <person name="Bard E."/>
            <person name="Cabezas-Cruz A."/>
        </authorList>
    </citation>
    <scope>NUCLEOTIDE SEQUENCE [LARGE SCALE GENOMIC DNA]</scope>
    <source>
        <strain evidence="25 26">B11</strain>
    </source>
</reference>
<dbReference type="Proteomes" id="UP000293377">
    <property type="component" value="Unassembled WGS sequence"/>
</dbReference>
<evidence type="ECO:0000256" key="23">
    <source>
        <dbReference type="ARBA" id="ARBA00033406"/>
    </source>
</evidence>
<comment type="pathway">
    <text evidence="4">Lipid metabolism.</text>
</comment>
<evidence type="ECO:0000256" key="19">
    <source>
        <dbReference type="ARBA" id="ARBA00031825"/>
    </source>
</evidence>
<evidence type="ECO:0000256" key="13">
    <source>
        <dbReference type="ARBA" id="ARBA00022989"/>
    </source>
</evidence>
<dbReference type="EMBL" id="QOHL01000020">
    <property type="protein sequence ID" value="RZB12458.1"/>
    <property type="molecule type" value="Genomic_DNA"/>
</dbReference>
<keyword evidence="10" id="KW-0808">Transferase</keyword>
<dbReference type="GO" id="GO:0004605">
    <property type="term" value="F:phosphatidate cytidylyltransferase activity"/>
    <property type="evidence" value="ECO:0007669"/>
    <property type="project" value="UniProtKB-EC"/>
</dbReference>
<evidence type="ECO:0000256" key="2">
    <source>
        <dbReference type="ARBA" id="ARBA00004651"/>
    </source>
</evidence>
<dbReference type="RefSeq" id="WP_045170952.1">
    <property type="nucleotide sequence ID" value="NZ_QOHL01000020.1"/>
</dbReference>
<evidence type="ECO:0000256" key="5">
    <source>
        <dbReference type="ARBA" id="ARBA00010185"/>
    </source>
</evidence>
<evidence type="ECO:0000256" key="17">
    <source>
        <dbReference type="ARBA" id="ARBA00023264"/>
    </source>
</evidence>
<gene>
    <name evidence="25" type="ORF">DRF75_04010</name>
</gene>
<keyword evidence="9" id="KW-0444">Lipid biosynthesis</keyword>
<evidence type="ECO:0000313" key="25">
    <source>
        <dbReference type="EMBL" id="RZB12458.1"/>
    </source>
</evidence>
<evidence type="ECO:0000256" key="3">
    <source>
        <dbReference type="ARBA" id="ARBA00005119"/>
    </source>
</evidence>
<protein>
    <recommendedName>
        <fullName evidence="7">Phosphatidate cytidylyltransferase</fullName>
        <ecNumber evidence="6">2.7.7.41</ecNumber>
    </recommendedName>
    <alternativeName>
        <fullName evidence="20">CDP-DAG synthase</fullName>
    </alternativeName>
    <alternativeName>
        <fullName evidence="22">CDP-DG synthase</fullName>
    </alternativeName>
    <alternativeName>
        <fullName evidence="18">CDP-diacylglycerol synthase</fullName>
    </alternativeName>
    <alternativeName>
        <fullName evidence="21">CDP-diglyceride pyrophosphorylase</fullName>
    </alternativeName>
    <alternativeName>
        <fullName evidence="23">CDP-diglyceride synthase</fullName>
    </alternativeName>
    <alternativeName>
        <fullName evidence="19">CTP:phosphatidate cytidylyltransferase</fullName>
    </alternativeName>
</protein>
<dbReference type="OrthoDB" id="9799199at2"/>
<evidence type="ECO:0000256" key="20">
    <source>
        <dbReference type="ARBA" id="ARBA00032253"/>
    </source>
</evidence>
<evidence type="ECO:0000256" key="1">
    <source>
        <dbReference type="ARBA" id="ARBA00001698"/>
    </source>
</evidence>
<dbReference type="Pfam" id="PF01148">
    <property type="entry name" value="CTP_transf_1"/>
    <property type="match status" value="1"/>
</dbReference>
<feature type="transmembrane region" description="Helical" evidence="24">
    <location>
        <begin position="121"/>
        <end position="147"/>
    </location>
</feature>
<comment type="caution">
    <text evidence="25">The sequence shown here is derived from an EMBL/GenBank/DDBJ whole genome shotgun (WGS) entry which is preliminary data.</text>
</comment>
<evidence type="ECO:0000256" key="22">
    <source>
        <dbReference type="ARBA" id="ARBA00032743"/>
    </source>
</evidence>
<evidence type="ECO:0000256" key="12">
    <source>
        <dbReference type="ARBA" id="ARBA00022695"/>
    </source>
</evidence>
<evidence type="ECO:0000256" key="4">
    <source>
        <dbReference type="ARBA" id="ARBA00005189"/>
    </source>
</evidence>
<dbReference type="GO" id="GO:0005886">
    <property type="term" value="C:plasma membrane"/>
    <property type="evidence" value="ECO:0007669"/>
    <property type="project" value="UniProtKB-SubCell"/>
</dbReference>
<keyword evidence="17" id="KW-1208">Phospholipid metabolism</keyword>
<evidence type="ECO:0000313" key="26">
    <source>
        <dbReference type="Proteomes" id="UP000293377"/>
    </source>
</evidence>
<dbReference type="PANTHER" id="PTHR46382:SF1">
    <property type="entry name" value="PHOSPHATIDATE CYTIDYLYLTRANSFERASE"/>
    <property type="match status" value="1"/>
</dbReference>
<keyword evidence="12" id="KW-0548">Nucleotidyltransferase</keyword>
<organism evidence="25 26">
    <name type="scientific">Ehrlichia minasensis</name>
    <dbReference type="NCBI Taxonomy" id="1242993"/>
    <lineage>
        <taxon>Bacteria</taxon>
        <taxon>Pseudomonadati</taxon>
        <taxon>Pseudomonadota</taxon>
        <taxon>Alphaproteobacteria</taxon>
        <taxon>Rickettsiales</taxon>
        <taxon>Anaplasmataceae</taxon>
        <taxon>Ehrlichia</taxon>
    </lineage>
</organism>
<evidence type="ECO:0000256" key="15">
    <source>
        <dbReference type="ARBA" id="ARBA00023136"/>
    </source>
</evidence>
<evidence type="ECO:0000256" key="9">
    <source>
        <dbReference type="ARBA" id="ARBA00022516"/>
    </source>
</evidence>
<evidence type="ECO:0000256" key="16">
    <source>
        <dbReference type="ARBA" id="ARBA00023209"/>
    </source>
</evidence>
<keyword evidence="26" id="KW-1185">Reference proteome</keyword>
<accession>A0A4Q6IAY1</accession>
<feature type="transmembrane region" description="Helical" evidence="24">
    <location>
        <begin position="56"/>
        <end position="75"/>
    </location>
</feature>